<dbReference type="PANTHER" id="PTHR33697">
    <property type="entry name" value="T17B22.17 PROTEIN-RELATED"/>
    <property type="match status" value="1"/>
</dbReference>
<sequence>MGASNGADGGGIGVDCSVGTIVWVRRRNGSWWPGRILGPDELSASHLMSPRSGTPVKLLGREDASVDWYNLEKSKRVKAFRCGEFDACIERAEASQGTPIKKREKYARREDAILHALELEKQQLAKPQKLRITSNGINNMILGTHETEIDNVYSSGSSMRHDEPITQSKLSLHKSQNFLMETGFAPEEENMNASACAHLGRNIVSLGWEDDNPEAIPRMRGLQDFGLQAAHSKRKFYQSINRQNSRKPVDNHVDVLPSFGTLQDGSHDNSTKTSATIKRKRLQGGVAEESPAKKRDRRRPLVQVLQSSAKLAPSQSFPCVFDASVLDVQRDHDNMSTTSKAKRSKPVYLYDHTNNPPEHGGYSSEILPVSTNQFDTGNDPENFANLSEDHASPGLTEGNESGSSETDYLEPDMGELTNMLSDTTDILLPGSKDCEPPVLQVSDDIRRLNGDEIPHSGIISQLHEQTTNAPAELGVSKWNLKGKRNVRNMGKRPIDSSDGKIFSNAAEISNGSTYEATYESKGNSLTIGQDEPSSQRTPMWGFFPKKEESQYACDEGDLIDSWRSPFSLQSTKDDGRNHGSHNEYDDNVHVLTPSAWEAGPSNLAKSSIWEEPLECFDPVYTSHFGNEMEPLLVNVDLKVQANYQGEHVPLVSLMSRLNGKAIVGHPVQIEILEDDSSSHLVCKYYVSMNENAAPQPVWRTARRTAMQRIPRSNPLTASLENEDADMSQYSDHRSKPPLNIQARLSKKGISHSRRSRSGKFQKRNMKKLSLSSQKTRTLSSLATTEKLGGGSGCVKLARSSDVWGGLIKPENSIPLVTCVPVKVVFSRLLEAVGRPSSAAAHRVRMNSPAFRIMTLTELRSAG</sequence>
<feature type="region of interest" description="Disordered" evidence="1">
    <location>
        <begin position="259"/>
        <end position="300"/>
    </location>
</feature>
<dbReference type="InterPro" id="IPR044679">
    <property type="entry name" value="PWWP2-like"/>
</dbReference>
<dbReference type="PROSITE" id="PS50812">
    <property type="entry name" value="PWWP"/>
    <property type="match status" value="1"/>
</dbReference>
<gene>
    <name evidence="3" type="ORF">AXF42_Ash009955</name>
</gene>
<evidence type="ECO:0000259" key="2">
    <source>
        <dbReference type="PROSITE" id="PS50812"/>
    </source>
</evidence>
<feature type="compositionally biased region" description="Basic residues" evidence="1">
    <location>
        <begin position="744"/>
        <end position="766"/>
    </location>
</feature>
<dbReference type="Pfam" id="PF00855">
    <property type="entry name" value="PWWP"/>
    <property type="match status" value="1"/>
</dbReference>
<dbReference type="SUPFAM" id="SSF63748">
    <property type="entry name" value="Tudor/PWWP/MBT"/>
    <property type="match status" value="1"/>
</dbReference>
<dbReference type="EMBL" id="KZ451999">
    <property type="protein sequence ID" value="PKA53225.1"/>
    <property type="molecule type" value="Genomic_DNA"/>
</dbReference>
<dbReference type="CDD" id="cd05162">
    <property type="entry name" value="PWWP"/>
    <property type="match status" value="1"/>
</dbReference>
<evidence type="ECO:0000256" key="1">
    <source>
        <dbReference type="SAM" id="MobiDB-lite"/>
    </source>
</evidence>
<dbReference type="STRING" id="1088818.A0A2I0ACI6"/>
<feature type="domain" description="PWWP" evidence="2">
    <location>
        <begin position="18"/>
        <end position="73"/>
    </location>
</feature>
<feature type="region of interest" description="Disordered" evidence="1">
    <location>
        <begin position="712"/>
        <end position="777"/>
    </location>
</feature>
<dbReference type="InterPro" id="IPR000313">
    <property type="entry name" value="PWWP_dom"/>
</dbReference>
<proteinExistence type="predicted"/>
<organism evidence="3 4">
    <name type="scientific">Apostasia shenzhenica</name>
    <dbReference type="NCBI Taxonomy" id="1088818"/>
    <lineage>
        <taxon>Eukaryota</taxon>
        <taxon>Viridiplantae</taxon>
        <taxon>Streptophyta</taxon>
        <taxon>Embryophyta</taxon>
        <taxon>Tracheophyta</taxon>
        <taxon>Spermatophyta</taxon>
        <taxon>Magnoliopsida</taxon>
        <taxon>Liliopsida</taxon>
        <taxon>Asparagales</taxon>
        <taxon>Orchidaceae</taxon>
        <taxon>Apostasioideae</taxon>
        <taxon>Apostasia</taxon>
    </lineage>
</organism>
<dbReference type="Gene3D" id="2.30.30.140">
    <property type="match status" value="1"/>
</dbReference>
<dbReference type="AlphaFoldDB" id="A0A2I0ACI6"/>
<dbReference type="Proteomes" id="UP000236161">
    <property type="component" value="Unassembled WGS sequence"/>
</dbReference>
<evidence type="ECO:0000313" key="4">
    <source>
        <dbReference type="Proteomes" id="UP000236161"/>
    </source>
</evidence>
<evidence type="ECO:0000313" key="3">
    <source>
        <dbReference type="EMBL" id="PKA53225.1"/>
    </source>
</evidence>
<keyword evidence="4" id="KW-1185">Reference proteome</keyword>
<accession>A0A2I0ACI6</accession>
<name>A0A2I0ACI6_9ASPA</name>
<dbReference type="PANTHER" id="PTHR33697:SF2">
    <property type="entry name" value="T17B22.17 PROTEIN"/>
    <property type="match status" value="1"/>
</dbReference>
<reference evidence="3 4" key="1">
    <citation type="journal article" date="2017" name="Nature">
        <title>The Apostasia genome and the evolution of orchids.</title>
        <authorList>
            <person name="Zhang G.Q."/>
            <person name="Liu K.W."/>
            <person name="Li Z."/>
            <person name="Lohaus R."/>
            <person name="Hsiao Y.Y."/>
            <person name="Niu S.C."/>
            <person name="Wang J.Y."/>
            <person name="Lin Y.C."/>
            <person name="Xu Q."/>
            <person name="Chen L.J."/>
            <person name="Yoshida K."/>
            <person name="Fujiwara S."/>
            <person name="Wang Z.W."/>
            <person name="Zhang Y.Q."/>
            <person name="Mitsuda N."/>
            <person name="Wang M."/>
            <person name="Liu G.H."/>
            <person name="Pecoraro L."/>
            <person name="Huang H.X."/>
            <person name="Xiao X.J."/>
            <person name="Lin M."/>
            <person name="Wu X.Y."/>
            <person name="Wu W.L."/>
            <person name="Chen Y.Y."/>
            <person name="Chang S.B."/>
            <person name="Sakamoto S."/>
            <person name="Ohme-Takagi M."/>
            <person name="Yagi M."/>
            <person name="Zeng S.J."/>
            <person name="Shen C.Y."/>
            <person name="Yeh C.M."/>
            <person name="Luo Y.B."/>
            <person name="Tsai W.C."/>
            <person name="Van de Peer Y."/>
            <person name="Liu Z.J."/>
        </authorList>
    </citation>
    <scope>NUCLEOTIDE SEQUENCE [LARGE SCALE GENOMIC DNA]</scope>
    <source>
        <strain evidence="4">cv. Shenzhen</strain>
        <tissue evidence="3">Stem</tissue>
    </source>
</reference>
<protein>
    <recommendedName>
        <fullName evidence="2">PWWP domain-containing protein</fullName>
    </recommendedName>
</protein>
<feature type="region of interest" description="Disordered" evidence="1">
    <location>
        <begin position="386"/>
        <end position="409"/>
    </location>
</feature>
<dbReference type="OrthoDB" id="1908535at2759"/>